<evidence type="ECO:0000256" key="11">
    <source>
        <dbReference type="ARBA" id="ARBA00023056"/>
    </source>
</evidence>
<dbReference type="EC" id="2.7.1.175" evidence="4"/>
<comment type="similarity">
    <text evidence="2">Belongs to the aminoglycoside phosphotransferase family.</text>
</comment>
<sequence>MSTATIDHLDPDVLRAYIERTRWFAGKGRDLHIGEVTRLGVLPGDGPVVVVHLVEVVYDDAAGGRELYQVPLVFYRDPEPRLEHALVGSWEEPADAPLPGAVHAYDALHDREATAQWLRAFAATPAGGSRTADAFVVHRVPGHELDVDAVPSLYPGEQSNSSVFFGEDAVMKVFRKVTPGVNPDIEVHDVLTRAGSENVAALYAWLEHLDADGSPWQLAMLQQFLRTATDGWTLALGSVRDLLAETVTHALEADAADQVHARDAGGDFAGEAARLGESVRAVHDLLAEQFPTERADAQDAAALAAVLHRRLEAAVDAVPELAEHRDGVAALYDRVAALEGFERQRVHGDLHLGQTLRTSKGWKIVDFEGEPAAPLAERVRPDSRWRDVAGMLRSFDYAPRVVERDFALDHPGTDEARDQRAAEWAHRNRNHFLTAYAGGELSADERLLLDAYTADKAVYETVYETRNRPTWAAIPLRAVAEIGAA</sequence>
<evidence type="ECO:0000313" key="16">
    <source>
        <dbReference type="EMBL" id="GAA4113999.1"/>
    </source>
</evidence>
<evidence type="ECO:0000256" key="5">
    <source>
        <dbReference type="ARBA" id="ARBA00013882"/>
    </source>
</evidence>
<keyword evidence="8" id="KW-0547">Nucleotide-binding</keyword>
<evidence type="ECO:0000256" key="9">
    <source>
        <dbReference type="ARBA" id="ARBA00022777"/>
    </source>
</evidence>
<keyword evidence="6" id="KW-0321">Glycogen metabolism</keyword>
<dbReference type="RefSeq" id="WP_344732333.1">
    <property type="nucleotide sequence ID" value="NZ_BAAAZH010000010.1"/>
</dbReference>
<organism evidence="16 17">
    <name type="scientific">Nocardioides fonticola</name>
    <dbReference type="NCBI Taxonomy" id="450363"/>
    <lineage>
        <taxon>Bacteria</taxon>
        <taxon>Bacillati</taxon>
        <taxon>Actinomycetota</taxon>
        <taxon>Actinomycetes</taxon>
        <taxon>Propionibacteriales</taxon>
        <taxon>Nocardioidaceae</taxon>
        <taxon>Nocardioides</taxon>
    </lineage>
</organism>
<reference evidence="17" key="1">
    <citation type="journal article" date="2019" name="Int. J. Syst. Evol. Microbiol.">
        <title>The Global Catalogue of Microorganisms (GCM) 10K type strain sequencing project: providing services to taxonomists for standard genome sequencing and annotation.</title>
        <authorList>
            <consortium name="The Broad Institute Genomics Platform"/>
            <consortium name="The Broad Institute Genome Sequencing Center for Infectious Disease"/>
            <person name="Wu L."/>
            <person name="Ma J."/>
        </authorList>
    </citation>
    <scope>NUCLEOTIDE SEQUENCE [LARGE SCALE GENOMIC DNA]</scope>
    <source>
        <strain evidence="17">JCM 16703</strain>
    </source>
</reference>
<dbReference type="SUPFAM" id="SSF56112">
    <property type="entry name" value="Protein kinase-like (PK-like)"/>
    <property type="match status" value="1"/>
</dbReference>
<feature type="domain" description="Maltokinase N-terminal cap" evidence="15">
    <location>
        <begin position="17"/>
        <end position="110"/>
    </location>
</feature>
<evidence type="ECO:0000259" key="15">
    <source>
        <dbReference type="Pfam" id="PF18085"/>
    </source>
</evidence>
<keyword evidence="17" id="KW-1185">Reference proteome</keyword>
<evidence type="ECO:0000256" key="6">
    <source>
        <dbReference type="ARBA" id="ARBA00022600"/>
    </source>
</evidence>
<dbReference type="EMBL" id="BAAAZH010000010">
    <property type="protein sequence ID" value="GAA4113999.1"/>
    <property type="molecule type" value="Genomic_DNA"/>
</dbReference>
<keyword evidence="12" id="KW-0119">Carbohydrate metabolism</keyword>
<evidence type="ECO:0000313" key="17">
    <source>
        <dbReference type="Proteomes" id="UP001501495"/>
    </source>
</evidence>
<dbReference type="Pfam" id="PF18085">
    <property type="entry name" value="Mak_N_cap"/>
    <property type="match status" value="1"/>
</dbReference>
<evidence type="ECO:0000256" key="13">
    <source>
        <dbReference type="ARBA" id="ARBA00031251"/>
    </source>
</evidence>
<dbReference type="InterPro" id="IPR040999">
    <property type="entry name" value="Mak_N_cap"/>
</dbReference>
<comment type="subunit">
    <text evidence="3">Monomer.</text>
</comment>
<dbReference type="Gene3D" id="3.90.1200.10">
    <property type="match status" value="1"/>
</dbReference>
<proteinExistence type="inferred from homology"/>
<evidence type="ECO:0000256" key="12">
    <source>
        <dbReference type="ARBA" id="ARBA00023277"/>
    </source>
</evidence>
<keyword evidence="11" id="KW-0320">Glycogen biosynthesis</keyword>
<gene>
    <name evidence="16" type="ORF">GCM10022215_11740</name>
</gene>
<name>A0ABP7XH52_9ACTN</name>
<keyword evidence="10" id="KW-0067">ATP-binding</keyword>
<evidence type="ECO:0000256" key="8">
    <source>
        <dbReference type="ARBA" id="ARBA00022741"/>
    </source>
</evidence>
<comment type="pathway">
    <text evidence="1">Glycan biosynthesis; glycogen biosynthesis.</text>
</comment>
<keyword evidence="7" id="KW-0808">Transferase</keyword>
<evidence type="ECO:0000256" key="2">
    <source>
        <dbReference type="ARBA" id="ARBA00006219"/>
    </source>
</evidence>
<comment type="catalytic activity">
    <reaction evidence="14">
        <text>D-maltose + ATP = alpha-maltose 1-phosphate + ADP + H(+)</text>
        <dbReference type="Rhea" id="RHEA:31915"/>
        <dbReference type="ChEBI" id="CHEBI:15378"/>
        <dbReference type="ChEBI" id="CHEBI:17306"/>
        <dbReference type="ChEBI" id="CHEBI:30616"/>
        <dbReference type="ChEBI" id="CHEBI:63576"/>
        <dbReference type="ChEBI" id="CHEBI:456216"/>
        <dbReference type="EC" id="2.7.1.175"/>
    </reaction>
</comment>
<keyword evidence="9" id="KW-0418">Kinase</keyword>
<dbReference type="Proteomes" id="UP001501495">
    <property type="component" value="Unassembled WGS sequence"/>
</dbReference>
<protein>
    <recommendedName>
        <fullName evidence="5">Maltokinase</fullName>
        <ecNumber evidence="4">2.7.1.175</ecNumber>
    </recommendedName>
    <alternativeName>
        <fullName evidence="13">Maltose-1-phosphate synthase</fullName>
    </alternativeName>
</protein>
<evidence type="ECO:0000256" key="14">
    <source>
        <dbReference type="ARBA" id="ARBA00049067"/>
    </source>
</evidence>
<evidence type="ECO:0000256" key="3">
    <source>
        <dbReference type="ARBA" id="ARBA00011245"/>
    </source>
</evidence>
<evidence type="ECO:0000256" key="10">
    <source>
        <dbReference type="ARBA" id="ARBA00022840"/>
    </source>
</evidence>
<dbReference type="InterPro" id="IPR011009">
    <property type="entry name" value="Kinase-like_dom_sf"/>
</dbReference>
<evidence type="ECO:0000256" key="7">
    <source>
        <dbReference type="ARBA" id="ARBA00022679"/>
    </source>
</evidence>
<evidence type="ECO:0000256" key="1">
    <source>
        <dbReference type="ARBA" id="ARBA00004964"/>
    </source>
</evidence>
<comment type="caution">
    <text evidence="16">The sequence shown here is derived from an EMBL/GenBank/DDBJ whole genome shotgun (WGS) entry which is preliminary data.</text>
</comment>
<evidence type="ECO:0000256" key="4">
    <source>
        <dbReference type="ARBA" id="ARBA00011962"/>
    </source>
</evidence>
<accession>A0ABP7XH52</accession>